<feature type="domain" description="IFT81 calponin homology" evidence="9">
    <location>
        <begin position="3"/>
        <end position="125"/>
    </location>
</feature>
<dbReference type="Gene3D" id="1.20.1170.10">
    <property type="match status" value="1"/>
</dbReference>
<feature type="coiled-coil region" evidence="7">
    <location>
        <begin position="308"/>
        <end position="437"/>
    </location>
</feature>
<comment type="similarity">
    <text evidence="6">Belongs to the IFT81 family.</text>
</comment>
<name>A0A182ITU1_ANOAO</name>
<evidence type="ECO:0000256" key="7">
    <source>
        <dbReference type="SAM" id="Coils"/>
    </source>
</evidence>
<evidence type="ECO:0000256" key="2">
    <source>
        <dbReference type="ARBA" id="ARBA00022794"/>
    </source>
</evidence>
<dbReference type="AlphaFoldDB" id="A0A182ITU1"/>
<evidence type="ECO:0000313" key="10">
    <source>
        <dbReference type="EnsemblMetazoa" id="AATE005368-PA.1"/>
    </source>
</evidence>
<comment type="subcellular location">
    <subcellularLocation>
        <location evidence="1">Cell projection</location>
        <location evidence="1">Cilium</location>
    </subcellularLocation>
</comment>
<sequence>MTEDLKLIVIELNKLLETDYNLITFDSLSPESLLQVLVDVCHAFGAIEKLDVRENDPEDTNLQVMEALRKVQYRPAADIDDPGAFRRGLVRGEKKLIHPILRWILENRERVKKASYLAKFLIPLDLPPEAMSMPELGSLWAQYLQTMDDFKEAHRAHEQSSHEGTQTRELRNDIGAIETEIENVKKRIERTQGRLDKVPQQELMLEAANSLRIEKERQRELLQQIDEQRQGLNRANVQHERLQKELRNAKLSVQGATPRNLLESLIEETQVLEFMVEQKLPQELGQRQSEVQTLQEVIDEPNIGRAELQELQSKIDELSREIQRQVETRMAEYSTHNDTLGPFRQQAAMVARNKEAAAEQLDQVTRELREVERQLQEKQRELQETVGEVTLRGEDLKQFVNTLRAKSNVYKQQRAELAVLKAEVNDLTQTLDNLKTQDPSLSSTLSQVADDEASSGVAGLSLDVADGGGGESRPESPSMARGMTELARLVDGLQRAVEAARHRVTPLSQQLRPLRERVIELKDEMESKKQSYDALIATLNAESATMQTKITETERAIRTLEQQWQELQLEYERSQLLLEKANEDMSAAGSAGQPSLKETLAQQILEQETIVKRLLEEKAKLASSKADRVQQLEMWTDLRRLFQAKIRCLQESKQRGPGGTLSVSRGGAETFTLQ</sequence>
<dbReference type="GO" id="GO:0015631">
    <property type="term" value="F:tubulin binding"/>
    <property type="evidence" value="ECO:0007669"/>
    <property type="project" value="InterPro"/>
</dbReference>
<dbReference type="GO" id="GO:0036064">
    <property type="term" value="C:ciliary basal body"/>
    <property type="evidence" value="ECO:0007669"/>
    <property type="project" value="TreeGrafter"/>
</dbReference>
<evidence type="ECO:0000256" key="4">
    <source>
        <dbReference type="ARBA" id="ARBA00023069"/>
    </source>
</evidence>
<dbReference type="EnsemblMetazoa" id="AATE005368-RA">
    <property type="protein sequence ID" value="AATE005368-PA.1"/>
    <property type="gene ID" value="AATE005368"/>
</dbReference>
<evidence type="ECO:0000256" key="6">
    <source>
        <dbReference type="ARBA" id="ARBA00043983"/>
    </source>
</evidence>
<evidence type="ECO:0000256" key="8">
    <source>
        <dbReference type="SAM" id="MobiDB-lite"/>
    </source>
</evidence>
<dbReference type="GO" id="GO:0030992">
    <property type="term" value="C:intraciliary transport particle B"/>
    <property type="evidence" value="ECO:0007669"/>
    <property type="project" value="InterPro"/>
</dbReference>
<feature type="coiled-coil region" evidence="7">
    <location>
        <begin position="167"/>
        <end position="252"/>
    </location>
</feature>
<protein>
    <recommendedName>
        <fullName evidence="9">IFT81 calponin homology domain-containing protein</fullName>
    </recommendedName>
</protein>
<keyword evidence="3 7" id="KW-0175">Coiled coil</keyword>
<dbReference type="Gene3D" id="1.10.418.70">
    <property type="entry name" value="Intraflagellar transport protein 81, N-terminal domain"/>
    <property type="match status" value="1"/>
</dbReference>
<dbReference type="GO" id="GO:0060271">
    <property type="term" value="P:cilium assembly"/>
    <property type="evidence" value="ECO:0007669"/>
    <property type="project" value="InterPro"/>
</dbReference>
<feature type="region of interest" description="Disordered" evidence="8">
    <location>
        <begin position="449"/>
        <end position="480"/>
    </location>
</feature>
<proteinExistence type="inferred from homology"/>
<evidence type="ECO:0000256" key="5">
    <source>
        <dbReference type="ARBA" id="ARBA00023273"/>
    </source>
</evidence>
<keyword evidence="2" id="KW-0970">Cilium biogenesis/degradation</keyword>
<dbReference type="PANTHER" id="PTHR15614">
    <property type="entry name" value="INTRAFLAGELLAR TRANSPORT PROTEIN 81 HOMOLOG"/>
    <property type="match status" value="1"/>
</dbReference>
<evidence type="ECO:0000256" key="1">
    <source>
        <dbReference type="ARBA" id="ARBA00004138"/>
    </source>
</evidence>
<feature type="coiled-coil region" evidence="7">
    <location>
        <begin position="483"/>
        <end position="617"/>
    </location>
</feature>
<accession>A0A182ITU1</accession>
<dbReference type="InterPro" id="IPR041146">
    <property type="entry name" value="IFT81_CH"/>
</dbReference>
<organism evidence="10">
    <name type="scientific">Anopheles atroparvus</name>
    <name type="common">European mosquito</name>
    <dbReference type="NCBI Taxonomy" id="41427"/>
    <lineage>
        <taxon>Eukaryota</taxon>
        <taxon>Metazoa</taxon>
        <taxon>Ecdysozoa</taxon>
        <taxon>Arthropoda</taxon>
        <taxon>Hexapoda</taxon>
        <taxon>Insecta</taxon>
        <taxon>Pterygota</taxon>
        <taxon>Neoptera</taxon>
        <taxon>Endopterygota</taxon>
        <taxon>Diptera</taxon>
        <taxon>Nematocera</taxon>
        <taxon>Culicoidea</taxon>
        <taxon>Culicidae</taxon>
        <taxon>Anophelinae</taxon>
        <taxon>Anopheles</taxon>
    </lineage>
</organism>
<dbReference type="VEuPathDB" id="VectorBase:AATE005368"/>
<evidence type="ECO:0000256" key="3">
    <source>
        <dbReference type="ARBA" id="ARBA00023054"/>
    </source>
</evidence>
<dbReference type="STRING" id="41427.A0A182ITU1"/>
<keyword evidence="5" id="KW-0966">Cell projection</keyword>
<dbReference type="Pfam" id="PF18383">
    <property type="entry name" value="IFT81_CH"/>
    <property type="match status" value="1"/>
</dbReference>
<dbReference type="InterPro" id="IPR043016">
    <property type="entry name" value="IFT81_N_sf"/>
</dbReference>
<keyword evidence="4" id="KW-0969">Cilium</keyword>
<dbReference type="GO" id="GO:0042073">
    <property type="term" value="P:intraciliary transport"/>
    <property type="evidence" value="ECO:0007669"/>
    <property type="project" value="InterPro"/>
</dbReference>
<dbReference type="InterPro" id="IPR029600">
    <property type="entry name" value="IFT81"/>
</dbReference>
<dbReference type="PANTHER" id="PTHR15614:SF2">
    <property type="entry name" value="INTRAFLAGELLAR TRANSPORT PROTEIN 81 HOMOLOG"/>
    <property type="match status" value="1"/>
</dbReference>
<feature type="region of interest" description="Disordered" evidence="8">
    <location>
        <begin position="653"/>
        <end position="674"/>
    </location>
</feature>
<reference evidence="10" key="1">
    <citation type="submission" date="2022-08" db="UniProtKB">
        <authorList>
            <consortium name="EnsemblMetazoa"/>
        </authorList>
    </citation>
    <scope>IDENTIFICATION</scope>
    <source>
        <strain evidence="10">EBRO</strain>
    </source>
</reference>
<evidence type="ECO:0000259" key="9">
    <source>
        <dbReference type="Pfam" id="PF18383"/>
    </source>
</evidence>